<dbReference type="Proteomes" id="UP000886934">
    <property type="component" value="Unassembled WGS sequence"/>
</dbReference>
<dbReference type="OrthoDB" id="9785502at2"/>
<dbReference type="InterPro" id="IPR013766">
    <property type="entry name" value="Thioredoxin_domain"/>
</dbReference>
<comment type="similarity">
    <text evidence="1 5">Belongs to the glutathione peroxidase family.</text>
</comment>
<protein>
    <recommendedName>
        <fullName evidence="5">Glutathione peroxidase</fullName>
    </recommendedName>
</protein>
<evidence type="ECO:0000313" key="12">
    <source>
        <dbReference type="EMBL" id="MEA9434964.1"/>
    </source>
</evidence>
<dbReference type="PANTHER" id="PTHR11592:SF44">
    <property type="entry name" value="GLUTATHIONE PEROXIDASE"/>
    <property type="match status" value="1"/>
</dbReference>
<dbReference type="InterPro" id="IPR036249">
    <property type="entry name" value="Thioredoxin-like_sf"/>
</dbReference>
<dbReference type="RefSeq" id="WP_010673063.1">
    <property type="nucleotide sequence ID" value="NZ_AP021927.1"/>
</dbReference>
<organism evidence="11 15">
    <name type="scientific">Aeromonas caviae</name>
    <name type="common">Aeromonas punctata</name>
    <dbReference type="NCBI Taxonomy" id="648"/>
    <lineage>
        <taxon>Bacteria</taxon>
        <taxon>Pseudomonadati</taxon>
        <taxon>Pseudomonadota</taxon>
        <taxon>Gammaproteobacteria</taxon>
        <taxon>Aeromonadales</taxon>
        <taxon>Aeromonadaceae</taxon>
        <taxon>Aeromonas</taxon>
    </lineage>
</organism>
<dbReference type="PROSITE" id="PS51355">
    <property type="entry name" value="GLUTATHIONE_PEROXID_3"/>
    <property type="match status" value="1"/>
</dbReference>
<evidence type="ECO:0000313" key="13">
    <source>
        <dbReference type="EMBL" id="QQA62497.1"/>
    </source>
</evidence>
<dbReference type="PROSITE" id="PS51257">
    <property type="entry name" value="PROKAR_LIPOPROTEIN"/>
    <property type="match status" value="1"/>
</dbReference>
<evidence type="ECO:0000256" key="1">
    <source>
        <dbReference type="ARBA" id="ARBA00006926"/>
    </source>
</evidence>
<dbReference type="Pfam" id="PF00255">
    <property type="entry name" value="GSHPx"/>
    <property type="match status" value="1"/>
</dbReference>
<dbReference type="PRINTS" id="PR01011">
    <property type="entry name" value="GLUTPROXDASE"/>
</dbReference>
<sequence length="178" mass="19696">MKWFTLLLMLGSGAVSAACPDYFNVEMRELNSTQRHNLCQLTEGKVVLVVNTASYCGYSGQFRDLEALYQGYKEKGLMVLGFPSNDFWQEAGNENKTAEVCRRDYGVTFPMFNRVAVRGSDAVPLFKGLAAAADGDAPNWNFHKYLVGRDGKLIASYGANQNPSDDPLKQQIIDALGH</sequence>
<reference evidence="8 14" key="1">
    <citation type="submission" date="2019-12" db="EMBL/GenBank/DDBJ databases">
        <title>complete genome sequences of Aeromonas caviae str. WP2-W18-ESBL-01 isolated from wastewater treatment plant effluent.</title>
        <authorList>
            <person name="Sekizuka T."/>
            <person name="Itokawa K."/>
            <person name="Yatsu K."/>
            <person name="Inamine Y."/>
            <person name="Kuroda M."/>
        </authorList>
    </citation>
    <scope>NUCLEOTIDE SEQUENCE [LARGE SCALE GENOMIC DNA]</scope>
    <source>
        <strain evidence="8 14">WP2-W18-ESBL-01</strain>
    </source>
</reference>
<dbReference type="AlphaFoldDB" id="A0A0A5MTA0"/>
<evidence type="ECO:0000256" key="5">
    <source>
        <dbReference type="RuleBase" id="RU000499"/>
    </source>
</evidence>
<dbReference type="Proteomes" id="UP000887009">
    <property type="component" value="Unassembled WGS sequence"/>
</dbReference>
<dbReference type="GO" id="GO:0034599">
    <property type="term" value="P:cellular response to oxidative stress"/>
    <property type="evidence" value="ECO:0007669"/>
    <property type="project" value="TreeGrafter"/>
</dbReference>
<dbReference type="PIRSF" id="PIRSF000303">
    <property type="entry name" value="Glutathion_perox"/>
    <property type="match status" value="1"/>
</dbReference>
<dbReference type="EMBL" id="JAYGOJ010000011">
    <property type="protein sequence ID" value="MEA9434964.1"/>
    <property type="molecule type" value="Genomic_DNA"/>
</dbReference>
<evidence type="ECO:0000313" key="16">
    <source>
        <dbReference type="Proteomes" id="UP001304847"/>
    </source>
</evidence>
<feature type="active site" evidence="4">
    <location>
        <position position="56"/>
    </location>
</feature>
<dbReference type="GeneID" id="48823943"/>
<reference evidence="13" key="2">
    <citation type="submission" date="2020-12" db="EMBL/GenBank/DDBJ databases">
        <title>GES Beta-lactamases isolated from hospital effluents in Brazil.</title>
        <authorList>
            <person name="Conte D."/>
            <person name="Mesa D."/>
            <person name="Palmeiro J.K."/>
            <person name="Dalla-Costa L.M."/>
        </authorList>
    </citation>
    <scope>NUCLEOTIDE SEQUENCE [LARGE SCALE GENOMIC DNA]</scope>
    <source>
        <strain evidence="13">Aero21</strain>
    </source>
</reference>
<dbReference type="GO" id="GO:0004601">
    <property type="term" value="F:peroxidase activity"/>
    <property type="evidence" value="ECO:0007669"/>
    <property type="project" value="UniProtKB-KW"/>
</dbReference>
<evidence type="ECO:0000256" key="4">
    <source>
        <dbReference type="PIRSR" id="PIRSR000303-1"/>
    </source>
</evidence>
<proteinExistence type="inferred from homology"/>
<dbReference type="EMBL" id="BPNN01000035">
    <property type="protein sequence ID" value="GJA63868.1"/>
    <property type="molecule type" value="Genomic_DNA"/>
</dbReference>
<reference evidence="9" key="3">
    <citation type="submission" date="2021-07" db="EMBL/GenBank/DDBJ databases">
        <title>Draft genome sequence of carbapenem-resistant Aeromonas spp. in Japan.</title>
        <authorList>
            <person name="Maehana S."/>
            <person name="Suzuki M."/>
            <person name="Kitasato H."/>
        </authorList>
    </citation>
    <scope>NUCLEOTIDE SEQUENCE</scope>
    <source>
        <strain evidence="9">KAM348</strain>
        <strain evidence="10">KAM351</strain>
    </source>
</reference>
<evidence type="ECO:0000256" key="2">
    <source>
        <dbReference type="ARBA" id="ARBA00022559"/>
    </source>
</evidence>
<accession>A0A0A5MTA0</accession>
<evidence type="ECO:0000256" key="3">
    <source>
        <dbReference type="ARBA" id="ARBA00023002"/>
    </source>
</evidence>
<keyword evidence="6" id="KW-0732">Signal</keyword>
<dbReference type="InterPro" id="IPR000889">
    <property type="entry name" value="Glutathione_peroxidase"/>
</dbReference>
<evidence type="ECO:0000313" key="9">
    <source>
        <dbReference type="EMBL" id="GJA56967.1"/>
    </source>
</evidence>
<dbReference type="CDD" id="cd00340">
    <property type="entry name" value="GSH_Peroxidase"/>
    <property type="match status" value="1"/>
</dbReference>
<name>A0A0A5MTA0_AERCA</name>
<keyword evidence="3 5" id="KW-0560">Oxidoreductase</keyword>
<dbReference type="KEGG" id="acav:VI35_18070"/>
<evidence type="ECO:0000313" key="10">
    <source>
        <dbReference type="EMBL" id="GJA63868.1"/>
    </source>
</evidence>
<dbReference type="SUPFAM" id="SSF52833">
    <property type="entry name" value="Thioredoxin-like"/>
    <property type="match status" value="1"/>
</dbReference>
<feature type="signal peptide" evidence="6">
    <location>
        <begin position="1"/>
        <end position="17"/>
    </location>
</feature>
<keyword evidence="16" id="KW-1185">Reference proteome</keyword>
<dbReference type="Proteomes" id="UP001160758">
    <property type="component" value="Unassembled WGS sequence"/>
</dbReference>
<dbReference type="PROSITE" id="PS51352">
    <property type="entry name" value="THIOREDOXIN_2"/>
    <property type="match status" value="1"/>
</dbReference>
<reference evidence="12 16" key="5">
    <citation type="submission" date="2023-12" db="EMBL/GenBank/DDBJ databases">
        <title>Characterization of antibiotic resistance in Aeromonas spp. in hospital effluent.</title>
        <authorList>
            <person name="Negoseki B.R.S."/>
            <person name="Krul D."/>
            <person name="Siqueira A.C."/>
            <person name="Almeida M."/>
            <person name="Mesa D."/>
            <person name="Conte D."/>
            <person name="Dalla-Costa L.M."/>
        </authorList>
    </citation>
    <scope>NUCLEOTIDE SEQUENCE [LARGE SCALE GENOMIC DNA]</scope>
    <source>
        <strain evidence="12 16">36v</strain>
    </source>
</reference>
<dbReference type="EMBL" id="BPNL01000126">
    <property type="protein sequence ID" value="GJA56967.1"/>
    <property type="molecule type" value="Genomic_DNA"/>
</dbReference>
<evidence type="ECO:0000259" key="7">
    <source>
        <dbReference type="PROSITE" id="PS51352"/>
    </source>
</evidence>
<dbReference type="EMBL" id="JAOCFT010000001">
    <property type="protein sequence ID" value="MDH1896613.1"/>
    <property type="molecule type" value="Genomic_DNA"/>
</dbReference>
<dbReference type="EMBL" id="AP021927">
    <property type="protein sequence ID" value="BBQ28949.1"/>
    <property type="molecule type" value="Genomic_DNA"/>
</dbReference>
<keyword evidence="2 5" id="KW-0575">Peroxidase</keyword>
<feature type="domain" description="Thioredoxin" evidence="7">
    <location>
        <begin position="8"/>
        <end position="178"/>
    </location>
</feature>
<dbReference type="Proteomes" id="UP001304847">
    <property type="component" value="Unassembled WGS sequence"/>
</dbReference>
<evidence type="ECO:0000313" key="14">
    <source>
        <dbReference type="Proteomes" id="UP000515756"/>
    </source>
</evidence>
<gene>
    <name evidence="13" type="ORF">JC965_08545</name>
    <name evidence="9" type="ORF">KAM348_43900</name>
    <name evidence="10" type="ORF">KAM351_24790</name>
    <name evidence="11" type="ORF">N5I07_03155</name>
    <name evidence="12" type="ORF">VCX44_03830</name>
    <name evidence="8" type="ORF">WP2W18E01_05310</name>
</gene>
<evidence type="ECO:0000313" key="11">
    <source>
        <dbReference type="EMBL" id="MDH1896613.1"/>
    </source>
</evidence>
<evidence type="ECO:0000313" key="8">
    <source>
        <dbReference type="EMBL" id="BBQ28949.1"/>
    </source>
</evidence>
<dbReference type="PANTHER" id="PTHR11592">
    <property type="entry name" value="GLUTATHIONE PEROXIDASE"/>
    <property type="match status" value="1"/>
</dbReference>
<evidence type="ECO:0000313" key="15">
    <source>
        <dbReference type="Proteomes" id="UP001160758"/>
    </source>
</evidence>
<reference evidence="11" key="4">
    <citation type="submission" date="2022-09" db="EMBL/GenBank/DDBJ databases">
        <title>Intensive care unit water sources are persistently colonized with multi-drug resistant bacteria and are the site of extensive horizontal gene transfer of antibiotic resistance genes.</title>
        <authorList>
            <person name="Diorio-Toth L."/>
        </authorList>
    </citation>
    <scope>NUCLEOTIDE SEQUENCE</scope>
    <source>
        <strain evidence="11">GD03796</strain>
    </source>
</reference>
<feature type="chain" id="PRO_5044540660" description="Glutathione peroxidase" evidence="6">
    <location>
        <begin position="18"/>
        <end position="178"/>
    </location>
</feature>
<dbReference type="Gene3D" id="3.40.30.10">
    <property type="entry name" value="Glutaredoxin"/>
    <property type="match status" value="1"/>
</dbReference>
<evidence type="ECO:0000256" key="6">
    <source>
        <dbReference type="SAM" id="SignalP"/>
    </source>
</evidence>
<dbReference type="EMBL" id="CP065937">
    <property type="protein sequence ID" value="QQA62497.1"/>
    <property type="molecule type" value="Genomic_DNA"/>
</dbReference>
<dbReference type="Proteomes" id="UP000515756">
    <property type="component" value="Chromosome"/>
</dbReference>